<evidence type="ECO:0000313" key="7">
    <source>
        <dbReference type="Proteomes" id="UP001262889"/>
    </source>
</evidence>
<dbReference type="SMART" id="SM00822">
    <property type="entry name" value="PKS_KR"/>
    <property type="match status" value="1"/>
</dbReference>
<dbReference type="SUPFAM" id="SSF51735">
    <property type="entry name" value="NAD(P)-binding Rossmann-fold domains"/>
    <property type="match status" value="1"/>
</dbReference>
<dbReference type="InterPro" id="IPR002347">
    <property type="entry name" value="SDR_fam"/>
</dbReference>
<feature type="domain" description="Ketoreductase" evidence="5">
    <location>
        <begin position="12"/>
        <end position="193"/>
    </location>
</feature>
<dbReference type="NCBIfam" id="NF005495">
    <property type="entry name" value="PRK07109.1"/>
    <property type="match status" value="1"/>
</dbReference>
<keyword evidence="7" id="KW-1185">Reference proteome</keyword>
<name>A0ABU3C8W2_9FLAO</name>
<comment type="similarity">
    <text evidence="1">Belongs to the short-chain dehydrogenases/reductases (SDR) family.</text>
</comment>
<dbReference type="InterPro" id="IPR020904">
    <property type="entry name" value="Sc_DH/Rdtase_CS"/>
</dbReference>
<evidence type="ECO:0000313" key="6">
    <source>
        <dbReference type="EMBL" id="MDT0642520.1"/>
    </source>
</evidence>
<protein>
    <submittedName>
        <fullName evidence="6">SDR family oxidoreductase</fullName>
    </submittedName>
</protein>
<sequence length="335" mass="36709">MSSENAKKKSKGCVIITGASAGVGRACARRFAKDGYDVGLIARGKEGLEAAVKEALEFGVNAAYYEADVANYEEVESAALFFQEKLGLVKFWVNNAMTSVFSPVRKMEPQEYKRVTDVTYLGQVHGALVALKLMNEQNKGSIVFVGSALAYRGIPLQSAYCAAKHATKGFVDSLRTELLHDKSNINISMVQLPALNTTQFGFVKTRLPKKPRPMGKIYQPEVAAEAILYAAENTPREIKVGVSTIKTIIGNKIAPWYADRVLAKSGIEGQQTNEPEDPNRSNNLWKPIPGDHGAHGTFNDQAVVSSIVLRLRMHGKLIIWIALIVIIVVFVLIFL</sequence>
<keyword evidence="4" id="KW-1133">Transmembrane helix</keyword>
<dbReference type="PANTHER" id="PTHR44196:SF1">
    <property type="entry name" value="DEHYDROGENASE_REDUCTASE SDR FAMILY MEMBER 7B"/>
    <property type="match status" value="1"/>
</dbReference>
<evidence type="ECO:0000256" key="2">
    <source>
        <dbReference type="ARBA" id="ARBA00023002"/>
    </source>
</evidence>
<dbReference type="Gene3D" id="3.40.50.720">
    <property type="entry name" value="NAD(P)-binding Rossmann-like Domain"/>
    <property type="match status" value="1"/>
</dbReference>
<dbReference type="PRINTS" id="PR00081">
    <property type="entry name" value="GDHRDH"/>
</dbReference>
<evidence type="ECO:0000259" key="5">
    <source>
        <dbReference type="SMART" id="SM00822"/>
    </source>
</evidence>
<organism evidence="6 7">
    <name type="scientific">Autumnicola tepida</name>
    <dbReference type="NCBI Taxonomy" id="3075595"/>
    <lineage>
        <taxon>Bacteria</taxon>
        <taxon>Pseudomonadati</taxon>
        <taxon>Bacteroidota</taxon>
        <taxon>Flavobacteriia</taxon>
        <taxon>Flavobacteriales</taxon>
        <taxon>Flavobacteriaceae</taxon>
        <taxon>Autumnicola</taxon>
    </lineage>
</organism>
<proteinExistence type="inferred from homology"/>
<feature type="transmembrane region" description="Helical" evidence="4">
    <location>
        <begin position="317"/>
        <end position="334"/>
    </location>
</feature>
<dbReference type="Proteomes" id="UP001262889">
    <property type="component" value="Unassembled WGS sequence"/>
</dbReference>
<dbReference type="PROSITE" id="PS00061">
    <property type="entry name" value="ADH_SHORT"/>
    <property type="match status" value="1"/>
</dbReference>
<dbReference type="InterPro" id="IPR036291">
    <property type="entry name" value="NAD(P)-bd_dom_sf"/>
</dbReference>
<keyword evidence="4" id="KW-0812">Transmembrane</keyword>
<accession>A0ABU3C8W2</accession>
<dbReference type="PANTHER" id="PTHR44196">
    <property type="entry name" value="DEHYDROGENASE/REDUCTASE SDR FAMILY MEMBER 7B"/>
    <property type="match status" value="1"/>
</dbReference>
<dbReference type="EMBL" id="JAVRHQ010000006">
    <property type="protein sequence ID" value="MDT0642520.1"/>
    <property type="molecule type" value="Genomic_DNA"/>
</dbReference>
<gene>
    <name evidence="6" type="ORF">RM553_06705</name>
</gene>
<dbReference type="InterPro" id="IPR057326">
    <property type="entry name" value="KR_dom"/>
</dbReference>
<evidence type="ECO:0000256" key="1">
    <source>
        <dbReference type="ARBA" id="ARBA00006484"/>
    </source>
</evidence>
<keyword evidence="4" id="KW-0472">Membrane</keyword>
<reference evidence="6 7" key="1">
    <citation type="submission" date="2023-09" db="EMBL/GenBank/DDBJ databases">
        <authorList>
            <person name="Rey-Velasco X."/>
        </authorList>
    </citation>
    <scope>NUCLEOTIDE SEQUENCE [LARGE SCALE GENOMIC DNA]</scope>
    <source>
        <strain evidence="6 7">F363</strain>
    </source>
</reference>
<keyword evidence="2" id="KW-0560">Oxidoreductase</keyword>
<dbReference type="Pfam" id="PF00106">
    <property type="entry name" value="adh_short"/>
    <property type="match status" value="1"/>
</dbReference>
<evidence type="ECO:0000256" key="4">
    <source>
        <dbReference type="SAM" id="Phobius"/>
    </source>
</evidence>
<dbReference type="RefSeq" id="WP_311534189.1">
    <property type="nucleotide sequence ID" value="NZ_JAVRHQ010000006.1"/>
</dbReference>
<evidence type="ECO:0000256" key="3">
    <source>
        <dbReference type="SAM" id="MobiDB-lite"/>
    </source>
</evidence>
<feature type="region of interest" description="Disordered" evidence="3">
    <location>
        <begin position="268"/>
        <end position="288"/>
    </location>
</feature>
<comment type="caution">
    <text evidence="6">The sequence shown here is derived from an EMBL/GenBank/DDBJ whole genome shotgun (WGS) entry which is preliminary data.</text>
</comment>